<reference evidence="2" key="1">
    <citation type="submission" date="2018-06" db="EMBL/GenBank/DDBJ databases">
        <authorList>
            <person name="Zhirakovskaya E."/>
        </authorList>
    </citation>
    <scope>NUCLEOTIDE SEQUENCE</scope>
</reference>
<dbReference type="Pfam" id="PF04203">
    <property type="entry name" value="Sortase"/>
    <property type="match status" value="1"/>
</dbReference>
<dbReference type="InterPro" id="IPR005754">
    <property type="entry name" value="Sortase"/>
</dbReference>
<proteinExistence type="predicted"/>
<dbReference type="EMBL" id="UOFO01000049">
    <property type="protein sequence ID" value="VAW84645.1"/>
    <property type="molecule type" value="Genomic_DNA"/>
</dbReference>
<dbReference type="GO" id="GO:0016787">
    <property type="term" value="F:hydrolase activity"/>
    <property type="evidence" value="ECO:0007669"/>
    <property type="project" value="UniProtKB-KW"/>
</dbReference>
<dbReference type="InterPro" id="IPR023365">
    <property type="entry name" value="Sortase_dom-sf"/>
</dbReference>
<organism evidence="2">
    <name type="scientific">hydrothermal vent metagenome</name>
    <dbReference type="NCBI Taxonomy" id="652676"/>
    <lineage>
        <taxon>unclassified sequences</taxon>
        <taxon>metagenomes</taxon>
        <taxon>ecological metagenomes</taxon>
    </lineage>
</organism>
<dbReference type="AlphaFoldDB" id="A0A3B0YUL3"/>
<keyword evidence="1" id="KW-0378">Hydrolase</keyword>
<evidence type="ECO:0000256" key="1">
    <source>
        <dbReference type="ARBA" id="ARBA00022801"/>
    </source>
</evidence>
<dbReference type="InterPro" id="IPR041999">
    <property type="entry name" value="Sortase_D_1"/>
</dbReference>
<gene>
    <name evidence="2" type="ORF">MNBD_GAMMA16-645</name>
</gene>
<name>A0A3B0YUL3_9ZZZZ</name>
<dbReference type="InterPro" id="IPR022445">
    <property type="entry name" value="Sortase_proteobact_type"/>
</dbReference>
<dbReference type="Gene3D" id="2.40.260.10">
    <property type="entry name" value="Sortase"/>
    <property type="match status" value="1"/>
</dbReference>
<dbReference type="NCBIfam" id="TIGR03784">
    <property type="entry name" value="marine_sortase"/>
    <property type="match status" value="1"/>
</dbReference>
<sequence>MAHKLLCTILFVVLLAGGLWQIGQSVYIYTKAELAQTLILNAWQESIRQHQPVKPWSWADTWPVARLMVSRLDVDLVVLAGDNGRTLAFGPGHRFGSPFPGEIGNSLIAGHRDTHFRFLKELVPGEEILVQTKNGEIYAYRVNLTEVIHESTAIDNMIDHRQLTLVTCYPFESIVPGGPLRYVVYATEKT</sequence>
<dbReference type="CDD" id="cd05828">
    <property type="entry name" value="Sortase_D_1"/>
    <property type="match status" value="1"/>
</dbReference>
<accession>A0A3B0YUL3</accession>
<protein>
    <submittedName>
        <fullName evidence="2">LPXTG-site transpeptidase family protein</fullName>
    </submittedName>
</protein>
<evidence type="ECO:0000313" key="2">
    <source>
        <dbReference type="EMBL" id="VAW84645.1"/>
    </source>
</evidence>
<dbReference type="SUPFAM" id="SSF63817">
    <property type="entry name" value="Sortase"/>
    <property type="match status" value="1"/>
</dbReference>
<dbReference type="NCBIfam" id="TIGR01076">
    <property type="entry name" value="sortase_fam"/>
    <property type="match status" value="1"/>
</dbReference>